<dbReference type="AlphaFoldDB" id="A0A3R8XQT4"/>
<dbReference type="PROSITE" id="PS51794">
    <property type="entry name" value="DAC"/>
    <property type="match status" value="1"/>
</dbReference>
<dbReference type="InterPro" id="IPR014046">
    <property type="entry name" value="C-di-AMP_synthase"/>
</dbReference>
<accession>A0A3R8XQT4</accession>
<evidence type="ECO:0000313" key="13">
    <source>
        <dbReference type="Proteomes" id="UP000274117"/>
    </source>
</evidence>
<comment type="caution">
    <text evidence="12">The sequence shown here is derived from an EMBL/GenBank/DDBJ whole genome shotgun (WGS) entry which is preliminary data.</text>
</comment>
<dbReference type="GO" id="GO:0106408">
    <property type="term" value="F:diadenylate cyclase activity"/>
    <property type="evidence" value="ECO:0007669"/>
    <property type="project" value="UniProtKB-EC"/>
</dbReference>
<dbReference type="NCBIfam" id="TIGR00159">
    <property type="entry name" value="diadenylate cyclase CdaA"/>
    <property type="match status" value="1"/>
</dbReference>
<dbReference type="PANTHER" id="PTHR34185">
    <property type="entry name" value="DIADENYLATE CYCLASE"/>
    <property type="match status" value="1"/>
</dbReference>
<evidence type="ECO:0000256" key="10">
    <source>
        <dbReference type="HAMAP-Rule" id="MF_01499"/>
    </source>
</evidence>
<dbReference type="EC" id="2.7.7.85" evidence="10"/>
<keyword evidence="4 10" id="KW-0812">Transmembrane</keyword>
<reference evidence="12 13" key="2">
    <citation type="submission" date="2018-12" db="EMBL/GenBank/DDBJ databases">
        <title>Whole-genome sequences of fifteen clinical Streptococcus suis strains isolated from pigs between 2006 and 2018.</title>
        <authorList>
            <person name="Stevens M.J.A."/>
            <person name="Cernela N."/>
            <person name="Spoerry Serrano N."/>
            <person name="Schmitt S."/>
            <person name="Schrenzel J."/>
            <person name="Stephan R."/>
        </authorList>
    </citation>
    <scope>NUCLEOTIDE SEQUENCE [LARGE SCALE GENOMIC DNA]</scope>
    <source>
        <strain evidence="12 13">PP422</strain>
    </source>
</reference>
<keyword evidence="3 10" id="KW-0808">Transferase</keyword>
<sequence length="280" mass="30714">MLNLNQLFDVGYWSSLIASPWTAALHLIDISIVLYLIYNFSKAIAGTKIMTLIRGVFLFIVAQLVASLLGLQTISWLMNQVITYGVIAAVIIFAPELRSVLEKLGRTTQLFSSANLSTEESLVQAYVQAVAYMSPRKIGALVAVERAQTLQEYKSTGIPLDADVSRELLINIFIPNTPLHDGAVIIKDEKVAVACAYLPLTESAGISKEFGTRHRAAIGLSEASDAFVFVVSEETGGISTAHNGIFRHNLSLEEFEQELRDLFVPTVAAKKSWLRRLGGR</sequence>
<evidence type="ECO:0000259" key="11">
    <source>
        <dbReference type="PROSITE" id="PS51794"/>
    </source>
</evidence>
<keyword evidence="9 10" id="KW-0472">Membrane</keyword>
<keyword evidence="7 10" id="KW-0067">ATP-binding</keyword>
<dbReference type="FunFam" id="3.40.1700.10:FF:000002">
    <property type="entry name" value="Diadenylate cyclase"/>
    <property type="match status" value="1"/>
</dbReference>
<dbReference type="Pfam" id="PF19293">
    <property type="entry name" value="CdaA_N"/>
    <property type="match status" value="1"/>
</dbReference>
<keyword evidence="2 10" id="KW-1003">Cell membrane</keyword>
<dbReference type="InterPro" id="IPR050338">
    <property type="entry name" value="DisA"/>
</dbReference>
<dbReference type="Gene3D" id="3.40.1700.10">
    <property type="entry name" value="DNA integrity scanning protein, DisA, N-terminal domain"/>
    <property type="match status" value="1"/>
</dbReference>
<dbReference type="PIRSF" id="PIRSF004793">
    <property type="entry name" value="UCP004793"/>
    <property type="match status" value="1"/>
</dbReference>
<evidence type="ECO:0000256" key="3">
    <source>
        <dbReference type="ARBA" id="ARBA00022679"/>
    </source>
</evidence>
<dbReference type="InterPro" id="IPR036888">
    <property type="entry name" value="DNA_integrity_DisA_N_sf"/>
</dbReference>
<feature type="domain" description="DAC" evidence="11">
    <location>
        <begin position="94"/>
        <end position="252"/>
    </location>
</feature>
<reference evidence="12 13" key="1">
    <citation type="submission" date="2018-11" db="EMBL/GenBank/DDBJ databases">
        <authorList>
            <person name="Stevens M.J."/>
            <person name="Cernela N."/>
            <person name="Spoerry Serrano N."/>
            <person name="Schmitt S."/>
            <person name="Schrenzel J."/>
            <person name="Stephan R."/>
        </authorList>
    </citation>
    <scope>NUCLEOTIDE SEQUENCE [LARGE SCALE GENOMIC DNA]</scope>
    <source>
        <strain evidence="12 13">PP422</strain>
    </source>
</reference>
<keyword evidence="6 10" id="KW-0547">Nucleotide-binding</keyword>
<keyword evidence="5 10" id="KW-0548">Nucleotidyltransferase</keyword>
<dbReference type="Pfam" id="PF02457">
    <property type="entry name" value="DAC"/>
    <property type="match status" value="1"/>
</dbReference>
<evidence type="ECO:0000256" key="6">
    <source>
        <dbReference type="ARBA" id="ARBA00022741"/>
    </source>
</evidence>
<feature type="transmembrane region" description="Helical" evidence="10">
    <location>
        <begin position="49"/>
        <end position="70"/>
    </location>
</feature>
<evidence type="ECO:0000256" key="5">
    <source>
        <dbReference type="ARBA" id="ARBA00022695"/>
    </source>
</evidence>
<dbReference type="RefSeq" id="WP_105110752.1">
    <property type="nucleotide sequence ID" value="NZ_CP102145.1"/>
</dbReference>
<dbReference type="InterPro" id="IPR034701">
    <property type="entry name" value="CdaA"/>
</dbReference>
<dbReference type="InterPro" id="IPR003390">
    <property type="entry name" value="DNA_integrity_scan_DisA_N"/>
</dbReference>
<evidence type="ECO:0000256" key="7">
    <source>
        <dbReference type="ARBA" id="ARBA00022840"/>
    </source>
</evidence>
<comment type="caution">
    <text evidence="10">Lacks conserved residue(s) required for the propagation of feature annotation.</text>
</comment>
<comment type="catalytic activity">
    <reaction evidence="1 10">
        <text>2 ATP = 3',3'-c-di-AMP + 2 diphosphate</text>
        <dbReference type="Rhea" id="RHEA:35655"/>
        <dbReference type="ChEBI" id="CHEBI:30616"/>
        <dbReference type="ChEBI" id="CHEBI:33019"/>
        <dbReference type="ChEBI" id="CHEBI:71500"/>
        <dbReference type="EC" id="2.7.7.85"/>
    </reaction>
</comment>
<evidence type="ECO:0000313" key="12">
    <source>
        <dbReference type="EMBL" id="RRR52230.1"/>
    </source>
</evidence>
<dbReference type="GO" id="GO:0005524">
    <property type="term" value="F:ATP binding"/>
    <property type="evidence" value="ECO:0007669"/>
    <property type="project" value="UniProtKB-UniRule"/>
</dbReference>
<evidence type="ECO:0000256" key="4">
    <source>
        <dbReference type="ARBA" id="ARBA00022692"/>
    </source>
</evidence>
<dbReference type="HAMAP" id="MF_01499">
    <property type="entry name" value="DacA"/>
    <property type="match status" value="1"/>
</dbReference>
<keyword evidence="8 10" id="KW-1133">Transmembrane helix</keyword>
<dbReference type="GO" id="GO:0006171">
    <property type="term" value="P:cAMP biosynthetic process"/>
    <property type="evidence" value="ECO:0007669"/>
    <property type="project" value="InterPro"/>
</dbReference>
<dbReference type="EMBL" id="RSDO01000011">
    <property type="protein sequence ID" value="RRR52230.1"/>
    <property type="molecule type" value="Genomic_DNA"/>
</dbReference>
<evidence type="ECO:0000256" key="2">
    <source>
        <dbReference type="ARBA" id="ARBA00022475"/>
    </source>
</evidence>
<organism evidence="12 13">
    <name type="scientific">Streptococcus suis</name>
    <dbReference type="NCBI Taxonomy" id="1307"/>
    <lineage>
        <taxon>Bacteria</taxon>
        <taxon>Bacillati</taxon>
        <taxon>Bacillota</taxon>
        <taxon>Bacilli</taxon>
        <taxon>Lactobacillales</taxon>
        <taxon>Streptococcaceae</taxon>
        <taxon>Streptococcus</taxon>
    </lineage>
</organism>
<protein>
    <recommendedName>
        <fullName evidence="10">Diadenylate cyclase</fullName>
        <shortName evidence="10">DAC</shortName>
        <ecNumber evidence="10">2.7.7.85</ecNumber>
    </recommendedName>
    <alternativeName>
        <fullName evidence="10">Cyclic-di-AMP synthase</fullName>
        <shortName evidence="10">c-di-AMP synthase</shortName>
    </alternativeName>
</protein>
<name>A0A3R8XQT4_STRSU</name>
<feature type="transmembrane region" description="Helical" evidence="10">
    <location>
        <begin position="12"/>
        <end position="37"/>
    </location>
</feature>
<dbReference type="GO" id="GO:0004016">
    <property type="term" value="F:adenylate cyclase activity"/>
    <property type="evidence" value="ECO:0007669"/>
    <property type="project" value="UniProtKB-UniRule"/>
</dbReference>
<dbReference type="Proteomes" id="UP000274117">
    <property type="component" value="Unassembled WGS sequence"/>
</dbReference>
<evidence type="ECO:0000256" key="9">
    <source>
        <dbReference type="ARBA" id="ARBA00023136"/>
    </source>
</evidence>
<proteinExistence type="inferred from homology"/>
<dbReference type="InterPro" id="IPR045585">
    <property type="entry name" value="CdaA_N"/>
</dbReference>
<comment type="function">
    <text evidence="10">Catalyzes the condensation of 2 ATP molecules into cyclic di-AMP (c-di-AMP), a second messenger used to regulate differing processes in different bacteria.</text>
</comment>
<dbReference type="SUPFAM" id="SSF143597">
    <property type="entry name" value="YojJ-like"/>
    <property type="match status" value="1"/>
</dbReference>
<gene>
    <name evidence="10" type="primary">dacA</name>
    <name evidence="12" type="ORF">EI998_06950</name>
</gene>
<comment type="subunit">
    <text evidence="10">Probably a homodimer.</text>
</comment>
<dbReference type="PANTHER" id="PTHR34185:SF1">
    <property type="entry name" value="DIADENYLATE CYCLASE"/>
    <property type="match status" value="1"/>
</dbReference>
<evidence type="ECO:0000256" key="8">
    <source>
        <dbReference type="ARBA" id="ARBA00022989"/>
    </source>
</evidence>
<comment type="similarity">
    <text evidence="10">Belongs to the adenylate cyclase family. DacA/CdaA subfamily.</text>
</comment>
<evidence type="ECO:0000256" key="1">
    <source>
        <dbReference type="ARBA" id="ARBA00000877"/>
    </source>
</evidence>
<feature type="transmembrane region" description="Helical" evidence="10">
    <location>
        <begin position="76"/>
        <end position="94"/>
    </location>
</feature>